<comment type="cofactor">
    <cofactor evidence="1 13">
        <name>[4Fe-4S] cluster</name>
        <dbReference type="ChEBI" id="CHEBI:49883"/>
    </cofactor>
</comment>
<feature type="domain" description="Serine dehydratase beta chain" evidence="15">
    <location>
        <begin position="4"/>
        <end position="157"/>
    </location>
</feature>
<feature type="domain" description="Serine dehydratase-like alpha subunit" evidence="14">
    <location>
        <begin position="190"/>
        <end position="450"/>
    </location>
</feature>
<dbReference type="InterPro" id="IPR051318">
    <property type="entry name" value="Fe-S_L-Ser"/>
</dbReference>
<evidence type="ECO:0000313" key="17">
    <source>
        <dbReference type="Proteomes" id="UP000238650"/>
    </source>
</evidence>
<dbReference type="RefSeq" id="WP_105805131.1">
    <property type="nucleotide sequence ID" value="NZ_MWZD01000017.1"/>
</dbReference>
<dbReference type="GO" id="GO:0046872">
    <property type="term" value="F:metal ion binding"/>
    <property type="evidence" value="ECO:0007669"/>
    <property type="project" value="UniProtKB-KW"/>
</dbReference>
<keyword evidence="9 13" id="KW-0408">Iron</keyword>
<comment type="pathway">
    <text evidence="2">Carbohydrate biosynthesis; gluconeogenesis.</text>
</comment>
<evidence type="ECO:0000256" key="1">
    <source>
        <dbReference type="ARBA" id="ARBA00001966"/>
    </source>
</evidence>
<dbReference type="InterPro" id="IPR005130">
    <property type="entry name" value="Ser_deHydtase-like_asu"/>
</dbReference>
<dbReference type="GO" id="GO:0051539">
    <property type="term" value="F:4 iron, 4 sulfur cluster binding"/>
    <property type="evidence" value="ECO:0007669"/>
    <property type="project" value="UniProtKB-UniRule"/>
</dbReference>
<name>A0A2S9QM51_9MICO</name>
<keyword evidence="6 13" id="KW-0312">Gluconeogenesis</keyword>
<evidence type="ECO:0000256" key="3">
    <source>
        <dbReference type="ARBA" id="ARBA00008636"/>
    </source>
</evidence>
<evidence type="ECO:0000256" key="4">
    <source>
        <dbReference type="ARBA" id="ARBA00012093"/>
    </source>
</evidence>
<dbReference type="Pfam" id="PF03315">
    <property type="entry name" value="SDH_beta"/>
    <property type="match status" value="1"/>
</dbReference>
<dbReference type="InterPro" id="IPR004644">
    <property type="entry name" value="Fe-S_L-Ser_mono"/>
</dbReference>
<dbReference type="Gene3D" id="3.30.1330.90">
    <property type="entry name" value="D-3-phosphoglycerate dehydrogenase, domain 3"/>
    <property type="match status" value="1"/>
</dbReference>
<dbReference type="PANTHER" id="PTHR30182:SF1">
    <property type="entry name" value="L-SERINE DEHYDRATASE 1"/>
    <property type="match status" value="1"/>
</dbReference>
<evidence type="ECO:0000256" key="11">
    <source>
        <dbReference type="ARBA" id="ARBA00023239"/>
    </source>
</evidence>
<evidence type="ECO:0000256" key="10">
    <source>
        <dbReference type="ARBA" id="ARBA00023014"/>
    </source>
</evidence>
<dbReference type="FunFam" id="3.30.1330.90:FF:000001">
    <property type="entry name" value="L-serine ammonia-lyase 1"/>
    <property type="match status" value="1"/>
</dbReference>
<evidence type="ECO:0000256" key="5">
    <source>
        <dbReference type="ARBA" id="ARBA00018995"/>
    </source>
</evidence>
<comment type="caution">
    <text evidence="16">The sequence shown here is derived from an EMBL/GenBank/DDBJ whole genome shotgun (WGS) entry which is preliminary data.</text>
</comment>
<keyword evidence="8 13" id="KW-0479">Metal-binding</keyword>
<dbReference type="Pfam" id="PF03313">
    <property type="entry name" value="SDH_alpha"/>
    <property type="match status" value="1"/>
</dbReference>
<dbReference type="SUPFAM" id="SSF143548">
    <property type="entry name" value="Serine metabolism enzymes domain"/>
    <property type="match status" value="1"/>
</dbReference>
<dbReference type="InterPro" id="IPR005131">
    <property type="entry name" value="Ser_deHydtase_bsu"/>
</dbReference>
<evidence type="ECO:0000256" key="6">
    <source>
        <dbReference type="ARBA" id="ARBA00022432"/>
    </source>
</evidence>
<evidence type="ECO:0000256" key="13">
    <source>
        <dbReference type="RuleBase" id="RU366059"/>
    </source>
</evidence>
<dbReference type="GO" id="GO:0003941">
    <property type="term" value="F:L-serine ammonia-lyase activity"/>
    <property type="evidence" value="ECO:0007669"/>
    <property type="project" value="UniProtKB-UniRule"/>
</dbReference>
<keyword evidence="17" id="KW-1185">Reference proteome</keyword>
<evidence type="ECO:0000313" key="16">
    <source>
        <dbReference type="EMBL" id="PRI10664.1"/>
    </source>
</evidence>
<dbReference type="OrthoDB" id="9805537at2"/>
<evidence type="ECO:0000259" key="14">
    <source>
        <dbReference type="Pfam" id="PF03313"/>
    </source>
</evidence>
<comment type="similarity">
    <text evidence="3 13">Belongs to the iron-sulfur dependent L-serine dehydratase family.</text>
</comment>
<evidence type="ECO:0000256" key="7">
    <source>
        <dbReference type="ARBA" id="ARBA00022485"/>
    </source>
</evidence>
<evidence type="ECO:0000259" key="15">
    <source>
        <dbReference type="Pfam" id="PF03315"/>
    </source>
</evidence>
<comment type="catalytic activity">
    <reaction evidence="12 13">
        <text>L-serine = pyruvate + NH4(+)</text>
        <dbReference type="Rhea" id="RHEA:19169"/>
        <dbReference type="ChEBI" id="CHEBI:15361"/>
        <dbReference type="ChEBI" id="CHEBI:28938"/>
        <dbReference type="ChEBI" id="CHEBI:33384"/>
        <dbReference type="EC" id="4.3.1.17"/>
    </reaction>
</comment>
<dbReference type="NCBIfam" id="TIGR00720">
    <property type="entry name" value="sda_mono"/>
    <property type="match status" value="1"/>
</dbReference>
<reference evidence="16 17" key="1">
    <citation type="journal article" date="2017" name="New Microbes New Infect">
        <title>Genome sequence of 'Leucobacter massiliensis' sp. nov. isolated from human pharynx after travel to the 2014 Hajj.</title>
        <authorList>
            <person name="Leangapichart T."/>
            <person name="Gautret P."/>
            <person name="Nguyen T.T."/>
            <person name="Armstrong N."/>
            <person name="Rolain J.M."/>
        </authorList>
    </citation>
    <scope>NUCLEOTIDE SEQUENCE [LARGE SCALE GENOMIC DNA]</scope>
    <source>
        <strain evidence="16 17">122RC15</strain>
    </source>
</reference>
<protein>
    <recommendedName>
        <fullName evidence="5 13">L-serine dehydratase</fullName>
        <ecNumber evidence="4 13">4.3.1.17</ecNumber>
    </recommendedName>
</protein>
<dbReference type="PANTHER" id="PTHR30182">
    <property type="entry name" value="L-SERINE DEHYDRATASE"/>
    <property type="match status" value="1"/>
</dbReference>
<dbReference type="Proteomes" id="UP000238650">
    <property type="component" value="Unassembled WGS sequence"/>
</dbReference>
<dbReference type="InterPro" id="IPR029009">
    <property type="entry name" value="ASB_dom_sf"/>
</dbReference>
<keyword evidence="11 13" id="KW-0456">Lyase</keyword>
<dbReference type="EMBL" id="MWZD01000017">
    <property type="protein sequence ID" value="PRI10664.1"/>
    <property type="molecule type" value="Genomic_DNA"/>
</dbReference>
<evidence type="ECO:0000256" key="12">
    <source>
        <dbReference type="ARBA" id="ARBA00049406"/>
    </source>
</evidence>
<sequence>MPLSVLDLFSIGIGPSSSHTVGPMRAAARFLGELRGAGLLERVNRVQCGLFGSLGATGRGHGSDTAVIVGLSGHEPETVDPGIVPELVGRARETRTLLLGGERPIPFDEAADVVLHLRRSLPGHPNGMRLTAFDAAGDVVLEREYYSIGGGFVVSDEELASPPEEEHPDPLPFASGGELLERCREIGGGIADVMLVNETAHRDEAELRERLLRIWAVMEECVENGCTRQEELLPGKLGVRRRAPGLLARLRAEDREDGSLHALEWVNLYALAVNEENASGGRIVTAPTNGAAGIIPAVLHYYTRFIRDANEDRVIEFMLTAGAIGTLMKRNASISGAELGCQAEVGSACSMAAGALCAVLGGTPEQVENAAEIGLEHNLGLTCDPVGGLVQVPCIERNAIASVKAINAARLALAGDGSHRVSLDQAITTMRQTGEDMKSKYKETSRGGLAVNVVEC</sequence>
<proteinExistence type="inferred from homology"/>
<dbReference type="EC" id="4.3.1.17" evidence="4 13"/>
<evidence type="ECO:0000256" key="9">
    <source>
        <dbReference type="ARBA" id="ARBA00023004"/>
    </source>
</evidence>
<dbReference type="GO" id="GO:0006094">
    <property type="term" value="P:gluconeogenesis"/>
    <property type="evidence" value="ECO:0007669"/>
    <property type="project" value="UniProtKB-KW"/>
</dbReference>
<evidence type="ECO:0000256" key="2">
    <source>
        <dbReference type="ARBA" id="ARBA00004742"/>
    </source>
</evidence>
<evidence type="ECO:0000256" key="8">
    <source>
        <dbReference type="ARBA" id="ARBA00022723"/>
    </source>
</evidence>
<gene>
    <name evidence="16" type="ORF">B4915_07095</name>
</gene>
<dbReference type="AlphaFoldDB" id="A0A2S9QM51"/>
<organism evidence="16 17">
    <name type="scientific">Leucobacter massiliensis</name>
    <dbReference type="NCBI Taxonomy" id="1686285"/>
    <lineage>
        <taxon>Bacteria</taxon>
        <taxon>Bacillati</taxon>
        <taxon>Actinomycetota</taxon>
        <taxon>Actinomycetes</taxon>
        <taxon>Micrococcales</taxon>
        <taxon>Microbacteriaceae</taxon>
        <taxon>Leucobacter</taxon>
    </lineage>
</organism>
<accession>A0A2S9QM51</accession>
<keyword evidence="7 13" id="KW-0004">4Fe-4S</keyword>
<keyword evidence="10 13" id="KW-0411">Iron-sulfur</keyword>